<accession>A0A917T7V7</accession>
<sequence length="143" mass="15889">MRKLARVVVAVVVGLATAFVVAEPASAAVPVCNNYVQDGPIKVPAYNGNEHCWMQTGHTGWGVRILQMSLNYCYGDYLRSIGFPYEVDDDGQFGPITKEALRQVQKLEDTRVPWDVTADGVYGWVTANSIFHTTGISWDCYRL</sequence>
<dbReference type="SUPFAM" id="SSF47090">
    <property type="entry name" value="PGBD-like"/>
    <property type="match status" value="1"/>
</dbReference>
<feature type="chain" id="PRO_5037226130" description="Peptidoglycan binding-like domain-containing protein" evidence="1">
    <location>
        <begin position="28"/>
        <end position="143"/>
    </location>
</feature>
<evidence type="ECO:0000313" key="2">
    <source>
        <dbReference type="EMBL" id="GGM13153.1"/>
    </source>
</evidence>
<evidence type="ECO:0008006" key="4">
    <source>
        <dbReference type="Google" id="ProtNLM"/>
    </source>
</evidence>
<reference evidence="2" key="1">
    <citation type="journal article" date="2014" name="Int. J. Syst. Evol. Microbiol.">
        <title>Complete genome sequence of Corynebacterium casei LMG S-19264T (=DSM 44701T), isolated from a smear-ripened cheese.</title>
        <authorList>
            <consortium name="US DOE Joint Genome Institute (JGI-PGF)"/>
            <person name="Walter F."/>
            <person name="Albersmeier A."/>
            <person name="Kalinowski J."/>
            <person name="Ruckert C."/>
        </authorList>
    </citation>
    <scope>NUCLEOTIDE SEQUENCE</scope>
    <source>
        <strain evidence="2">JCM 19831</strain>
    </source>
</reference>
<reference evidence="2" key="2">
    <citation type="submission" date="2020-09" db="EMBL/GenBank/DDBJ databases">
        <authorList>
            <person name="Sun Q."/>
            <person name="Ohkuma M."/>
        </authorList>
    </citation>
    <scope>NUCLEOTIDE SEQUENCE</scope>
    <source>
        <strain evidence="2">JCM 19831</strain>
    </source>
</reference>
<gene>
    <name evidence="2" type="ORF">GCM10007977_012920</name>
</gene>
<dbReference type="AlphaFoldDB" id="A0A917T7V7"/>
<dbReference type="InterPro" id="IPR036366">
    <property type="entry name" value="PGBDSf"/>
</dbReference>
<keyword evidence="1" id="KW-0732">Signal</keyword>
<proteinExistence type="predicted"/>
<comment type="caution">
    <text evidence="2">The sequence shown here is derived from an EMBL/GenBank/DDBJ whole genome shotgun (WGS) entry which is preliminary data.</text>
</comment>
<name>A0A917T7V7_9ACTN</name>
<evidence type="ECO:0000313" key="3">
    <source>
        <dbReference type="Proteomes" id="UP000642070"/>
    </source>
</evidence>
<keyword evidence="3" id="KW-1185">Reference proteome</keyword>
<dbReference type="Proteomes" id="UP000642070">
    <property type="component" value="Unassembled WGS sequence"/>
</dbReference>
<dbReference type="InterPro" id="IPR036365">
    <property type="entry name" value="PGBD-like_sf"/>
</dbReference>
<dbReference type="RefSeq" id="WP_190248779.1">
    <property type="nucleotide sequence ID" value="NZ_BMPI01000005.1"/>
</dbReference>
<protein>
    <recommendedName>
        <fullName evidence="4">Peptidoglycan binding-like domain-containing protein</fullName>
    </recommendedName>
</protein>
<feature type="signal peptide" evidence="1">
    <location>
        <begin position="1"/>
        <end position="27"/>
    </location>
</feature>
<evidence type="ECO:0000256" key="1">
    <source>
        <dbReference type="SAM" id="SignalP"/>
    </source>
</evidence>
<dbReference type="EMBL" id="BMPI01000005">
    <property type="protein sequence ID" value="GGM13153.1"/>
    <property type="molecule type" value="Genomic_DNA"/>
</dbReference>
<organism evidence="2 3">
    <name type="scientific">Dactylosporangium sucinum</name>
    <dbReference type="NCBI Taxonomy" id="1424081"/>
    <lineage>
        <taxon>Bacteria</taxon>
        <taxon>Bacillati</taxon>
        <taxon>Actinomycetota</taxon>
        <taxon>Actinomycetes</taxon>
        <taxon>Micromonosporales</taxon>
        <taxon>Micromonosporaceae</taxon>
        <taxon>Dactylosporangium</taxon>
    </lineage>
</organism>
<dbReference type="Gene3D" id="1.10.101.10">
    <property type="entry name" value="PGBD-like superfamily/PGBD"/>
    <property type="match status" value="1"/>
</dbReference>